<evidence type="ECO:0000256" key="1">
    <source>
        <dbReference type="SAM" id="Coils"/>
    </source>
</evidence>
<accession>A0A0W8G012</accession>
<dbReference type="AlphaFoldDB" id="A0A0W8G012"/>
<keyword evidence="1" id="KW-0175">Coiled coil</keyword>
<dbReference type="EMBL" id="LNQE01000492">
    <property type="protein sequence ID" value="KUG26286.1"/>
    <property type="molecule type" value="Genomic_DNA"/>
</dbReference>
<feature type="coiled-coil region" evidence="1">
    <location>
        <begin position="31"/>
        <end position="58"/>
    </location>
</feature>
<reference evidence="2" key="1">
    <citation type="journal article" date="2015" name="Proc. Natl. Acad. Sci. U.S.A.">
        <title>Networks of energetic and metabolic interactions define dynamics in microbial communities.</title>
        <authorList>
            <person name="Embree M."/>
            <person name="Liu J.K."/>
            <person name="Al-Bassam M.M."/>
            <person name="Zengler K."/>
        </authorList>
    </citation>
    <scope>NUCLEOTIDE SEQUENCE</scope>
</reference>
<proteinExistence type="predicted"/>
<comment type="caution">
    <text evidence="2">The sequence shown here is derived from an EMBL/GenBank/DDBJ whole genome shotgun (WGS) entry which is preliminary data.</text>
</comment>
<gene>
    <name evidence="2" type="ORF">ASZ90_003875</name>
</gene>
<sequence length="108" mass="12649">MSKSNFLKNLIFLSALVCLWIFPHLFLSSEIRLLKREEQNLQSKLKVINDRIERLVAQDLRALQSEERIVRLGIDSLGLVRSLKPFDEVVIDANRIKQIEKIVSRNYD</sequence>
<organism evidence="2">
    <name type="scientific">hydrocarbon metagenome</name>
    <dbReference type="NCBI Taxonomy" id="938273"/>
    <lineage>
        <taxon>unclassified sequences</taxon>
        <taxon>metagenomes</taxon>
        <taxon>ecological metagenomes</taxon>
    </lineage>
</organism>
<evidence type="ECO:0000313" key="2">
    <source>
        <dbReference type="EMBL" id="KUG26286.1"/>
    </source>
</evidence>
<name>A0A0W8G012_9ZZZZ</name>
<protein>
    <submittedName>
        <fullName evidence="2">Uncharacterized protein</fullName>
    </submittedName>
</protein>